<keyword evidence="5 6" id="KW-0472">Membrane</keyword>
<sequence length="500" mass="53017">MRRRLPMAEAAVLRTSARHALPQVYRSADLIVLGLGVMIGAGIFRIAGEQAAGVAGPGVILSFMIAGIAMLLAAMCYAELASTMPISGSAYSFTYVIFGEVWAWIIGCALILEMQLAAAVVSRAWSLYAARTLADLGVRVPEPLDGMIGQDGGFDLFTLFIIVLLTLIVAVGARVGLRALWVIVAAKLLAIGAVIVVGVLYFDGANIEGRIPAPAGPAPPGTDALHTTVLGLAFGETHTFGWFGIFAATPAIAFAYIGWDIIATAAEETGDAPRTVPRGMIRSLMLATVLYIAVAVVMVGMIPYTLMDPDTPLASAFRQVGVGFMAHVINVGAVLGLTTVVLVLLVGQTRVLFSMARDGLLPRGLATLSRFRSPSRATLVIGLVALVLAETVPVLTLQQLVVMGTLFAFLFVAAGVIVMRQSMPDLSRGFRVPLSPVVPMLSLAATLWLMLNLQVITWIYFAVWMAAGFVAYLLYGRRFSVLAPGAPPRPSGERGRHRRG</sequence>
<reference evidence="7 8" key="1">
    <citation type="submission" date="2020-08" db="EMBL/GenBank/DDBJ databases">
        <title>Genomic Encyclopedia of Type Strains, Phase IV (KMG-IV): sequencing the most valuable type-strain genomes for metagenomic binning, comparative biology and taxonomic classification.</title>
        <authorList>
            <person name="Goeker M."/>
        </authorList>
    </citation>
    <scope>NUCLEOTIDE SEQUENCE [LARGE SCALE GENOMIC DNA]</scope>
    <source>
        <strain evidence="7 8">DSM 45615</strain>
    </source>
</reference>
<gene>
    <name evidence="7" type="ORF">HNP84_000142</name>
</gene>
<evidence type="ECO:0000256" key="4">
    <source>
        <dbReference type="ARBA" id="ARBA00022989"/>
    </source>
</evidence>
<feature type="transmembrane region" description="Helical" evidence="6">
    <location>
        <begin position="240"/>
        <end position="263"/>
    </location>
</feature>
<evidence type="ECO:0000256" key="6">
    <source>
        <dbReference type="SAM" id="Phobius"/>
    </source>
</evidence>
<evidence type="ECO:0000256" key="2">
    <source>
        <dbReference type="ARBA" id="ARBA00022448"/>
    </source>
</evidence>
<name>A0A840NPK5_9ACTN</name>
<dbReference type="AlphaFoldDB" id="A0A840NPK5"/>
<feature type="transmembrane region" description="Helical" evidence="6">
    <location>
        <begin position="180"/>
        <end position="202"/>
    </location>
</feature>
<feature type="transmembrane region" description="Helical" evidence="6">
    <location>
        <begin position="401"/>
        <end position="420"/>
    </location>
</feature>
<dbReference type="EMBL" id="JACHGN010000001">
    <property type="protein sequence ID" value="MBB5130454.1"/>
    <property type="molecule type" value="Genomic_DNA"/>
</dbReference>
<evidence type="ECO:0000313" key="8">
    <source>
        <dbReference type="Proteomes" id="UP000578449"/>
    </source>
</evidence>
<dbReference type="RefSeq" id="WP_185047344.1">
    <property type="nucleotide sequence ID" value="NZ_BAABIX010000006.1"/>
</dbReference>
<dbReference type="Proteomes" id="UP000578449">
    <property type="component" value="Unassembled WGS sequence"/>
</dbReference>
<protein>
    <submittedName>
        <fullName evidence="7">APA family basic amino acid/polyamine antiporter</fullName>
    </submittedName>
</protein>
<dbReference type="PANTHER" id="PTHR43243:SF4">
    <property type="entry name" value="CATIONIC AMINO ACID TRANSPORTER 4"/>
    <property type="match status" value="1"/>
</dbReference>
<dbReference type="PANTHER" id="PTHR43243">
    <property type="entry name" value="INNER MEMBRANE TRANSPORTER YGJI-RELATED"/>
    <property type="match status" value="1"/>
</dbReference>
<dbReference type="Pfam" id="PF13520">
    <property type="entry name" value="AA_permease_2"/>
    <property type="match status" value="1"/>
</dbReference>
<evidence type="ECO:0000256" key="5">
    <source>
        <dbReference type="ARBA" id="ARBA00023136"/>
    </source>
</evidence>
<evidence type="ECO:0000256" key="1">
    <source>
        <dbReference type="ARBA" id="ARBA00004141"/>
    </source>
</evidence>
<feature type="transmembrane region" description="Helical" evidence="6">
    <location>
        <begin position="28"/>
        <end position="47"/>
    </location>
</feature>
<feature type="transmembrane region" description="Helical" evidence="6">
    <location>
        <begin position="90"/>
        <end position="112"/>
    </location>
</feature>
<proteinExistence type="predicted"/>
<comment type="subcellular location">
    <subcellularLocation>
        <location evidence="1">Membrane</location>
        <topology evidence="1">Multi-pass membrane protein</topology>
    </subcellularLocation>
</comment>
<feature type="transmembrane region" description="Helical" evidence="6">
    <location>
        <begin position="457"/>
        <end position="475"/>
    </location>
</feature>
<feature type="transmembrane region" description="Helical" evidence="6">
    <location>
        <begin position="156"/>
        <end position="173"/>
    </location>
</feature>
<dbReference type="PIRSF" id="PIRSF006060">
    <property type="entry name" value="AA_transporter"/>
    <property type="match status" value="1"/>
</dbReference>
<feature type="transmembrane region" description="Helical" evidence="6">
    <location>
        <begin position="377"/>
        <end position="395"/>
    </location>
</feature>
<dbReference type="Gene3D" id="1.20.1740.10">
    <property type="entry name" value="Amino acid/polyamine transporter I"/>
    <property type="match status" value="1"/>
</dbReference>
<accession>A0A840NPK5</accession>
<feature type="transmembrane region" description="Helical" evidence="6">
    <location>
        <begin position="432"/>
        <end position="451"/>
    </location>
</feature>
<evidence type="ECO:0000256" key="3">
    <source>
        <dbReference type="ARBA" id="ARBA00022692"/>
    </source>
</evidence>
<keyword evidence="2" id="KW-0813">Transport</keyword>
<keyword evidence="8" id="KW-1185">Reference proteome</keyword>
<feature type="transmembrane region" description="Helical" evidence="6">
    <location>
        <begin position="324"/>
        <end position="347"/>
    </location>
</feature>
<dbReference type="InterPro" id="IPR002293">
    <property type="entry name" value="AA/rel_permease1"/>
</dbReference>
<evidence type="ECO:0000313" key="7">
    <source>
        <dbReference type="EMBL" id="MBB5130454.1"/>
    </source>
</evidence>
<feature type="transmembrane region" description="Helical" evidence="6">
    <location>
        <begin position="284"/>
        <end position="304"/>
    </location>
</feature>
<keyword evidence="3 6" id="KW-0812">Transmembrane</keyword>
<dbReference type="GO" id="GO:0016020">
    <property type="term" value="C:membrane"/>
    <property type="evidence" value="ECO:0007669"/>
    <property type="project" value="UniProtKB-SubCell"/>
</dbReference>
<comment type="caution">
    <text evidence="7">The sequence shown here is derived from an EMBL/GenBank/DDBJ whole genome shotgun (WGS) entry which is preliminary data.</text>
</comment>
<keyword evidence="4 6" id="KW-1133">Transmembrane helix</keyword>
<organism evidence="7 8">
    <name type="scientific">Thermocatellispora tengchongensis</name>
    <dbReference type="NCBI Taxonomy" id="1073253"/>
    <lineage>
        <taxon>Bacteria</taxon>
        <taxon>Bacillati</taxon>
        <taxon>Actinomycetota</taxon>
        <taxon>Actinomycetes</taxon>
        <taxon>Streptosporangiales</taxon>
        <taxon>Streptosporangiaceae</taxon>
        <taxon>Thermocatellispora</taxon>
    </lineage>
</organism>
<dbReference type="GO" id="GO:0015171">
    <property type="term" value="F:amino acid transmembrane transporter activity"/>
    <property type="evidence" value="ECO:0007669"/>
    <property type="project" value="TreeGrafter"/>
</dbReference>
<feature type="transmembrane region" description="Helical" evidence="6">
    <location>
        <begin position="59"/>
        <end position="78"/>
    </location>
</feature>